<reference evidence="6" key="1">
    <citation type="submission" date="2015-09" db="EMBL/GenBank/DDBJ databases">
        <authorList>
            <consortium name="Pathogen Informatics"/>
        </authorList>
    </citation>
    <scope>NUCLEOTIDE SEQUENCE [LARGE SCALE GENOMIC DNA]</scope>
    <source>
        <strain evidence="6">Lake Konstanz</strain>
    </source>
</reference>
<evidence type="ECO:0000259" key="4">
    <source>
        <dbReference type="PROSITE" id="PS50067"/>
    </source>
</evidence>
<feature type="compositionally biased region" description="Low complexity" evidence="3">
    <location>
        <begin position="185"/>
        <end position="194"/>
    </location>
</feature>
<dbReference type="GO" id="GO:0008017">
    <property type="term" value="F:microtubule binding"/>
    <property type="evidence" value="ECO:0007669"/>
    <property type="project" value="InterPro"/>
</dbReference>
<dbReference type="InterPro" id="IPR036961">
    <property type="entry name" value="Kinesin_motor_dom_sf"/>
</dbReference>
<feature type="region of interest" description="Disordered" evidence="3">
    <location>
        <begin position="48"/>
        <end position="88"/>
    </location>
</feature>
<feature type="compositionally biased region" description="Low complexity" evidence="3">
    <location>
        <begin position="1003"/>
        <end position="1014"/>
    </location>
</feature>
<feature type="compositionally biased region" description="Polar residues" evidence="3">
    <location>
        <begin position="1066"/>
        <end position="1096"/>
    </location>
</feature>
<feature type="compositionally biased region" description="Low complexity" evidence="3">
    <location>
        <begin position="113"/>
        <end position="125"/>
    </location>
</feature>
<feature type="compositionally biased region" description="Low complexity" evidence="3">
    <location>
        <begin position="52"/>
        <end position="61"/>
    </location>
</feature>
<feature type="region of interest" description="Disordered" evidence="3">
    <location>
        <begin position="1052"/>
        <end position="1118"/>
    </location>
</feature>
<dbReference type="GO" id="GO:0005874">
    <property type="term" value="C:microtubule"/>
    <property type="evidence" value="ECO:0007669"/>
    <property type="project" value="TreeGrafter"/>
</dbReference>
<dbReference type="EMBL" id="CYKH01000234">
    <property type="protein sequence ID" value="CUF04801.1"/>
    <property type="molecule type" value="Genomic_DNA"/>
</dbReference>
<keyword evidence="1" id="KW-0505">Motor protein</keyword>
<keyword evidence="1" id="KW-0067">ATP-binding</keyword>
<dbReference type="OrthoDB" id="266699at2759"/>
<feature type="coiled-coil region" evidence="2">
    <location>
        <begin position="686"/>
        <end position="713"/>
    </location>
</feature>
<dbReference type="GO" id="GO:0007018">
    <property type="term" value="P:microtubule-based movement"/>
    <property type="evidence" value="ECO:0007669"/>
    <property type="project" value="InterPro"/>
</dbReference>
<feature type="compositionally biased region" description="Basic and acidic residues" evidence="3">
    <location>
        <begin position="990"/>
        <end position="1002"/>
    </location>
</feature>
<feature type="compositionally biased region" description="Low complexity" evidence="3">
    <location>
        <begin position="69"/>
        <end position="86"/>
    </location>
</feature>
<keyword evidence="6" id="KW-1185">Reference proteome</keyword>
<evidence type="ECO:0000256" key="2">
    <source>
        <dbReference type="SAM" id="Coils"/>
    </source>
</evidence>
<name>A0A0S4IPB2_BODSA</name>
<comment type="similarity">
    <text evidence="1">Belongs to the TRAFAC class myosin-kinesin ATPase superfamily. Kinesin family.</text>
</comment>
<dbReference type="VEuPathDB" id="TriTrypDB:BSAL_58500"/>
<dbReference type="PANTHER" id="PTHR24115">
    <property type="entry name" value="KINESIN-RELATED"/>
    <property type="match status" value="1"/>
</dbReference>
<dbReference type="GO" id="GO:0016887">
    <property type="term" value="F:ATP hydrolysis activity"/>
    <property type="evidence" value="ECO:0007669"/>
    <property type="project" value="TreeGrafter"/>
</dbReference>
<feature type="compositionally biased region" description="Polar residues" evidence="3">
    <location>
        <begin position="324"/>
        <end position="338"/>
    </location>
</feature>
<dbReference type="SUPFAM" id="SSF52540">
    <property type="entry name" value="P-loop containing nucleoside triphosphate hydrolases"/>
    <property type="match status" value="1"/>
</dbReference>
<feature type="compositionally biased region" description="Polar residues" evidence="3">
    <location>
        <begin position="369"/>
        <end position="388"/>
    </location>
</feature>
<dbReference type="InterPro" id="IPR001752">
    <property type="entry name" value="Kinesin_motor_dom"/>
</dbReference>
<organism evidence="5 6">
    <name type="scientific">Bodo saltans</name>
    <name type="common">Flagellated protozoan</name>
    <dbReference type="NCBI Taxonomy" id="75058"/>
    <lineage>
        <taxon>Eukaryota</taxon>
        <taxon>Discoba</taxon>
        <taxon>Euglenozoa</taxon>
        <taxon>Kinetoplastea</taxon>
        <taxon>Metakinetoplastina</taxon>
        <taxon>Eubodonida</taxon>
        <taxon>Bodonidae</taxon>
        <taxon>Bodo</taxon>
    </lineage>
</organism>
<protein>
    <submittedName>
        <fullName evidence="5">Kinesin, putative</fullName>
    </submittedName>
</protein>
<dbReference type="PROSITE" id="PS50067">
    <property type="entry name" value="KINESIN_MOTOR_2"/>
    <property type="match status" value="1"/>
</dbReference>
<feature type="region of interest" description="Disordered" evidence="3">
    <location>
        <begin position="307"/>
        <end position="338"/>
    </location>
</feature>
<feature type="compositionally biased region" description="Polar residues" evidence="3">
    <location>
        <begin position="406"/>
        <end position="415"/>
    </location>
</feature>
<feature type="coiled-coil region" evidence="2">
    <location>
        <begin position="766"/>
        <end position="800"/>
    </location>
</feature>
<accession>A0A0S4IPB2</accession>
<dbReference type="GO" id="GO:0003777">
    <property type="term" value="F:microtubule motor activity"/>
    <property type="evidence" value="ECO:0007669"/>
    <property type="project" value="InterPro"/>
</dbReference>
<feature type="region of interest" description="Disordered" evidence="3">
    <location>
        <begin position="1181"/>
        <end position="1202"/>
    </location>
</feature>
<feature type="compositionally biased region" description="Low complexity" evidence="3">
    <location>
        <begin position="242"/>
        <end position="257"/>
    </location>
</feature>
<dbReference type="GO" id="GO:0005871">
    <property type="term" value="C:kinesin complex"/>
    <property type="evidence" value="ECO:0007669"/>
    <property type="project" value="TreeGrafter"/>
</dbReference>
<feature type="binding site" evidence="1">
    <location>
        <begin position="264"/>
        <end position="271"/>
    </location>
    <ligand>
        <name>ATP</name>
        <dbReference type="ChEBI" id="CHEBI:30616"/>
    </ligand>
</feature>
<dbReference type="InterPro" id="IPR027640">
    <property type="entry name" value="Kinesin-like_fam"/>
</dbReference>
<feature type="compositionally biased region" description="Polar residues" evidence="3">
    <location>
        <begin position="941"/>
        <end position="961"/>
    </location>
</feature>
<gene>
    <name evidence="5" type="ORF">BSAL_58500</name>
</gene>
<feature type="compositionally biased region" description="Low complexity" evidence="3">
    <location>
        <begin position="392"/>
        <end position="401"/>
    </location>
</feature>
<dbReference type="InterPro" id="IPR027417">
    <property type="entry name" value="P-loop_NTPase"/>
</dbReference>
<feature type="region of interest" description="Disordered" evidence="3">
    <location>
        <begin position="232"/>
        <end position="257"/>
    </location>
</feature>
<sequence length="1563" mass="169211">MVATIGDPPYTTRGKKQRISVFSRVRPLLEHLGEGKILDSTEHTNNDYSHFGSSSSSSSAMYGGGGGVSSSNSNASSSYGSSVGSSHHQQRRVIGKSCVRCVGDTEVVVRGAHQQQLHHSSSSVPHDSHIDQHHGHAAVRPRLSTGTASKSPLLTRGTPATLVAPRSTAARHASPPGRAQPPLPTTTTSNSSSNIGEMSFQFNGVFDPHCTQQDIYEDTMLELLDRALRPDTTSSSCLPPASSGDHSPSSPSSSSVHVSLLCYGPTGSGKTYSMVGAWDPARDPTMTMGILPRTALQILSQIDAHRSKVEKRRLQQPSPLLSSDSTAVRTTPAASSQGPAVPVGLTLFAVELYLDELRDLLLLAHQGTNSATAARRANSPSLGRSNTPPRLGTSSSSTTAGGVVGRQQSRASSSPLVLRHGVSFPSGRLFKEGAQSIPASSTPASFFHSTAAASAPTMTAPSSSAQAYGASTIPIKDYTSFEELCDTLCGAEITSLSSLQDIYHSISNTRMTSSTASNDKSSRSHAFFILRISFDSSSPRGGSTPVSPSFVVLADLAGSERLKQSQAEGVGVLEAQSINKSLSALCTVVTSLHQNSKHVPFRDSRLTRLLRPCLENGWVTALVHVPPADGQRDEAIQTLKFAERMSQTVLPSVSTAVTATQQHRSAAGGDLQLRDASSYFDDPKKQEALEFQNERAQLQMDVLSAELRIANAAYGHLPRRLATLPLASMATLYPEWHTAWQRVRHALETDTAEGTSVARSVVDRTKREIMLKVNALKSALEKESQEVENLRESLAQLENDDDGRFPGGDEALSSHSIYKKLQREHSAAIKIKLLVQHRLLVLSENEAHLKRQAHHIKTDLLDEAGSWHSLHRNVDDASESLQRETRNGLVMQGLFADQYDVLRDILAYLEGKRSRRRIERLCVEAEALGYGQLVLSNQASQQEGRILTRNNGKSSLSSSYRKQQHPADDALFLDDEDDDVCSIDWEEYHDEVGGTSDDKRNDNNNTATNNNTQQHQKKQQDVNSIFQRPLAPVEISGGVVVKRSIFVERSLFSSPSQSSSSKRDNNNGGASQSIFKSPSSQANNKTASSSRSSANEPTREDLPTTQQRHHHHAISSISGDGSAAASIFVTLRQRHLVPWYATTRVVPAPKHWAPRPLLLHGWYDAPLPTRTAHDYDDEGERVAADKEGGVSSSGGRRGTHDRQLCSYPSLTGHYHNPEARRYVALRALSSRSLHTAHLVVSSTQRYDPRSINSSSSSSSALVALSIIKHEGNTRRLQLMSVNGTMQEQSFPCTTNNESVTSGVDPLLIGWVIIPPRRLSGSAAESFSATTSSMCFIVVDEMVPSRHLLALHVVVARARRGGGFNEATGVASPKTRWVLLEFSNATILELVFFAVTPLLRFSVDESQTSSSGLLLRRLSAVVTETSTMLPGVVPVVTLADYYRRLDSTGGKLTTEVLSSSSCTTTIIPQLSPTSSLTIVIEDVSARIRDTLTLVYTFTPTTTAEYVLLSRILSSVVGKPEEASKSISLGDVRTLCNPHGFNIFALALLLRHMASQHHGAHLSGQ</sequence>
<feature type="region of interest" description="Disordered" evidence="3">
    <location>
        <begin position="989"/>
        <end position="1022"/>
    </location>
</feature>
<feature type="region of interest" description="Disordered" evidence="3">
    <location>
        <begin position="369"/>
        <end position="417"/>
    </location>
</feature>
<dbReference type="Proteomes" id="UP000051952">
    <property type="component" value="Unassembled WGS sequence"/>
</dbReference>
<evidence type="ECO:0000313" key="6">
    <source>
        <dbReference type="Proteomes" id="UP000051952"/>
    </source>
</evidence>
<dbReference type="GO" id="GO:0005524">
    <property type="term" value="F:ATP binding"/>
    <property type="evidence" value="ECO:0007669"/>
    <property type="project" value="UniProtKB-UniRule"/>
</dbReference>
<evidence type="ECO:0000313" key="5">
    <source>
        <dbReference type="EMBL" id="CUF04801.1"/>
    </source>
</evidence>
<evidence type="ECO:0000256" key="1">
    <source>
        <dbReference type="PROSITE-ProRule" id="PRU00283"/>
    </source>
</evidence>
<keyword evidence="1" id="KW-0547">Nucleotide-binding</keyword>
<proteinExistence type="inferred from homology"/>
<feature type="region of interest" description="Disordered" evidence="3">
    <location>
        <begin position="112"/>
        <end position="196"/>
    </location>
</feature>
<feature type="domain" description="Kinesin motor" evidence="4">
    <location>
        <begin position="156"/>
        <end position="648"/>
    </location>
</feature>
<keyword evidence="2" id="KW-0175">Coiled coil</keyword>
<dbReference type="PRINTS" id="PR00380">
    <property type="entry name" value="KINESINHEAVY"/>
</dbReference>
<dbReference type="Gene3D" id="3.40.850.10">
    <property type="entry name" value="Kinesin motor domain"/>
    <property type="match status" value="1"/>
</dbReference>
<dbReference type="SMART" id="SM00129">
    <property type="entry name" value="KISc"/>
    <property type="match status" value="1"/>
</dbReference>
<evidence type="ECO:0000256" key="3">
    <source>
        <dbReference type="SAM" id="MobiDB-lite"/>
    </source>
</evidence>
<dbReference type="PANTHER" id="PTHR24115:SF991">
    <property type="entry name" value="PUTATIVE-RELATED"/>
    <property type="match status" value="1"/>
</dbReference>
<dbReference type="Pfam" id="PF00225">
    <property type="entry name" value="Kinesin"/>
    <property type="match status" value="2"/>
</dbReference>
<feature type="region of interest" description="Disordered" evidence="3">
    <location>
        <begin position="941"/>
        <end position="972"/>
    </location>
</feature>